<feature type="domain" description="SLH" evidence="4">
    <location>
        <begin position="1836"/>
        <end position="1894"/>
    </location>
</feature>
<comment type="caution">
    <text evidence="5">The sequence shown here is derived from an EMBL/GenBank/DDBJ whole genome shotgun (WGS) entry which is preliminary data.</text>
</comment>
<evidence type="ECO:0000313" key="5">
    <source>
        <dbReference type="EMBL" id="CAH1224835.1"/>
    </source>
</evidence>
<dbReference type="InterPro" id="IPR013783">
    <property type="entry name" value="Ig-like_fold"/>
</dbReference>
<evidence type="ECO:0000259" key="4">
    <source>
        <dbReference type="PROSITE" id="PS51272"/>
    </source>
</evidence>
<dbReference type="InterPro" id="IPR007110">
    <property type="entry name" value="Ig-like_dom"/>
</dbReference>
<dbReference type="InterPro" id="IPR032675">
    <property type="entry name" value="LRR_dom_sf"/>
</dbReference>
<organism evidence="5 6">
    <name type="scientific">Paenibacillus plantiphilus</name>
    <dbReference type="NCBI Taxonomy" id="2905650"/>
    <lineage>
        <taxon>Bacteria</taxon>
        <taxon>Bacillati</taxon>
        <taxon>Bacillota</taxon>
        <taxon>Bacilli</taxon>
        <taxon>Bacillales</taxon>
        <taxon>Paenibacillaceae</taxon>
        <taxon>Paenibacillus</taxon>
    </lineage>
</organism>
<accession>A0ABN8H2A3</accession>
<dbReference type="Gene3D" id="2.60.120.260">
    <property type="entry name" value="Galactose-binding domain-like"/>
    <property type="match status" value="2"/>
</dbReference>
<dbReference type="Pfam" id="PF23952">
    <property type="entry name" value="LRR_EndoS"/>
    <property type="match status" value="1"/>
</dbReference>
<gene>
    <name evidence="5" type="ORF">PAECIP111893_05186</name>
</gene>
<dbReference type="InterPro" id="IPR003598">
    <property type="entry name" value="Ig_sub2"/>
</dbReference>
<proteinExistence type="predicted"/>
<dbReference type="SUPFAM" id="SSF49785">
    <property type="entry name" value="Galactose-binding domain-like"/>
    <property type="match status" value="1"/>
</dbReference>
<protein>
    <recommendedName>
        <fullName evidence="7">Mannosyl-glycoprotein endo-beta-N-acetylglucosaminidase</fullName>
    </recommendedName>
</protein>
<dbReference type="SUPFAM" id="SSF48726">
    <property type="entry name" value="Immunoglobulin"/>
    <property type="match status" value="1"/>
</dbReference>
<evidence type="ECO:0008006" key="7">
    <source>
        <dbReference type="Google" id="ProtNLM"/>
    </source>
</evidence>
<dbReference type="EMBL" id="CAKMMF010000048">
    <property type="protein sequence ID" value="CAH1224835.1"/>
    <property type="molecule type" value="Genomic_DNA"/>
</dbReference>
<dbReference type="PANTHER" id="PTHR13246">
    <property type="entry name" value="ENDO BETA N-ACETYLGLUCOSAMINIDASE"/>
    <property type="match status" value="1"/>
</dbReference>
<reference evidence="5" key="1">
    <citation type="submission" date="2022-01" db="EMBL/GenBank/DDBJ databases">
        <authorList>
            <person name="Criscuolo A."/>
        </authorList>
    </citation>
    <scope>NUCLEOTIDE SEQUENCE</scope>
    <source>
        <strain evidence="5">CIP111893</strain>
    </source>
</reference>
<dbReference type="RefSeq" id="WP_307728397.1">
    <property type="nucleotide sequence ID" value="NZ_CAKMMF010000048.1"/>
</dbReference>
<dbReference type="PROSITE" id="PS50835">
    <property type="entry name" value="IG_LIKE"/>
    <property type="match status" value="1"/>
</dbReference>
<comment type="subcellular location">
    <subcellularLocation>
        <location evidence="1">Cell envelope</location>
    </subcellularLocation>
</comment>
<feature type="domain" description="Ig-like" evidence="3">
    <location>
        <begin position="1407"/>
        <end position="1489"/>
    </location>
</feature>
<feature type="domain" description="F5/8 type C" evidence="2">
    <location>
        <begin position="1068"/>
        <end position="1216"/>
    </location>
</feature>
<dbReference type="Gene3D" id="2.60.40.10">
    <property type="entry name" value="Immunoglobulins"/>
    <property type="match status" value="2"/>
</dbReference>
<dbReference type="InterPro" id="IPR042229">
    <property type="entry name" value="Listeria/Bacterioides_rpt_sf"/>
</dbReference>
<dbReference type="Proteomes" id="UP000838686">
    <property type="component" value="Unassembled WGS sequence"/>
</dbReference>
<dbReference type="InterPro" id="IPR032979">
    <property type="entry name" value="ENGase"/>
</dbReference>
<dbReference type="InterPro" id="IPR005201">
    <property type="entry name" value="TIM_ENGase"/>
</dbReference>
<feature type="domain" description="SLH" evidence="4">
    <location>
        <begin position="1772"/>
        <end position="1835"/>
    </location>
</feature>
<dbReference type="PANTHER" id="PTHR13246:SF1">
    <property type="entry name" value="CYTOSOLIC ENDO-BETA-N-ACETYLGLUCOSAMINIDASE"/>
    <property type="match status" value="1"/>
</dbReference>
<dbReference type="Pfam" id="PF09479">
    <property type="entry name" value="Flg_new"/>
    <property type="match status" value="1"/>
</dbReference>
<dbReference type="InterPro" id="IPR001119">
    <property type="entry name" value="SLH_dom"/>
</dbReference>
<dbReference type="InterPro" id="IPR036179">
    <property type="entry name" value="Ig-like_dom_sf"/>
</dbReference>
<dbReference type="PROSITE" id="PS50022">
    <property type="entry name" value="FA58C_3"/>
    <property type="match status" value="1"/>
</dbReference>
<feature type="domain" description="SLH" evidence="4">
    <location>
        <begin position="1896"/>
        <end position="1950"/>
    </location>
</feature>
<dbReference type="PROSITE" id="PS51272">
    <property type="entry name" value="SLH"/>
    <property type="match status" value="3"/>
</dbReference>
<dbReference type="InterPro" id="IPR013378">
    <property type="entry name" value="InlB-like_B-rpt"/>
</dbReference>
<evidence type="ECO:0000259" key="2">
    <source>
        <dbReference type="PROSITE" id="PS50022"/>
    </source>
</evidence>
<keyword evidence="6" id="KW-1185">Reference proteome</keyword>
<dbReference type="SUPFAM" id="SSF52058">
    <property type="entry name" value="L domain-like"/>
    <property type="match status" value="1"/>
</dbReference>
<dbReference type="InterPro" id="IPR008979">
    <property type="entry name" value="Galactose-bd-like_sf"/>
</dbReference>
<dbReference type="Pfam" id="PF00754">
    <property type="entry name" value="F5_F8_type_C"/>
    <property type="match status" value="1"/>
</dbReference>
<dbReference type="Gene3D" id="3.80.10.10">
    <property type="entry name" value="Ribonuclease Inhibitor"/>
    <property type="match status" value="1"/>
</dbReference>
<dbReference type="SMART" id="SM00408">
    <property type="entry name" value="IGc2"/>
    <property type="match status" value="1"/>
</dbReference>
<dbReference type="Pfam" id="PF03644">
    <property type="entry name" value="Glyco_hydro_85"/>
    <property type="match status" value="1"/>
</dbReference>
<evidence type="ECO:0000313" key="6">
    <source>
        <dbReference type="Proteomes" id="UP000838686"/>
    </source>
</evidence>
<dbReference type="Gene3D" id="3.20.20.80">
    <property type="entry name" value="Glycosidases"/>
    <property type="match status" value="1"/>
</dbReference>
<name>A0ABN8H2A3_9BACL</name>
<evidence type="ECO:0000256" key="1">
    <source>
        <dbReference type="ARBA" id="ARBA00004196"/>
    </source>
</evidence>
<dbReference type="InterPro" id="IPR000421">
    <property type="entry name" value="FA58C"/>
</dbReference>
<dbReference type="Pfam" id="PF13927">
    <property type="entry name" value="Ig_3"/>
    <property type="match status" value="1"/>
</dbReference>
<sequence>MNMRINKKVISRITAVLLIVALVATGLPLRVEAGDTWPFKGDAAHGVNQPSVHGYTSGQILDWSPETDRDAEQLRSFVPLQQRVAPFAATQAKPNLNPSVKMTNVSGDYGNAFIENAAYTNKFAQYHFGFWQYVDYWSPWHGTASAYTPPEYYDDVAQSDWKQKWFEFGMLNIPNPTYTDAAHKNGVLSLAGVFFSNNDRGQQTYKQMIVKDENGEFPVAKKMIEMANYFGYDGYFINQEEVSPNVQTSDIPDYIEFMKTLKKGGLYVQWYDSLDTSTGSNTFARTFRDNNISFLFDKNKGEPVSDSYFFDYGVGSSQINSAKTYLDQLNTNSGTNYSIYDVGFAGLEAGRDRFTSTNVNALKNKLDAGGVPLVSIATLGADFVHAGYNDNLPWPSNDRANNDYQWDTKKREQQWWSSPNANPRETAASTVWPGISSVIAERSVIGDSNFYTSFNTGHGLSYYKAGTISNNDEWSNMSLQDVPATWQWWQDTAGSRLTVDYDYGSKYKKDPSFTYEQIGGYDGGSSLVVNGNLDAENFLRLYKTELDVKAASKLSIAYNKPSAADASSMSIGIIFKDQPGTVVQVPVADGSKTTGWTTTELDLSAHAGKTIAAFGLVFAPNGSAIADYQMNVGQIRIYDGTVAAPAAPTGLVLTNAFTDTNEMVIRWNMNTDYSQVKNYNVYVNDVFVGGKYDQTFYIKKLPARSGVVKVVPVGADGREGAAATQPFDLDAAVSGIEVDSRENGEFAVSWTNPAGASDAITVSVKSLNWITTAQPVSETKTVSAGSTSTVFTDMPINGDDYIVSVAVGNRHPVAASGNFIDKTIETYAEAWSWNGNTLSLPMPNTRDWRYLHVYENGMAMQFDTTYSSGKKPYIVRGRTVKSSLFVTPASASSIITLVMEDYAGNKSASLIVRDPNINSEMFPDAALLNALIEQGYTKSSDLDKITGSLDLSNRNIKDLTGLKLIANMTDVNVSNNKIETLNASSFPSKVTSIDLSNNKDLLQITSEAFNGITDLQQLNIAGNSKLQLLDASNSTLKNLVYGDQTAFPELIALNLSGTGLDMTAGQPTRIFADQIKKQVDPDKAVTVARYENAARASTLSGASFTQLSNLVDGQTSTYSMASTLPGHVIMDFGKEVDMKVFNMSAYSSTYRAVDFTISSSVDGTTYTTIGSPYVGNAAQPFSETFASPVKGRYFKLDVTKSATSMAVLTELELWANVPYPYPSSVKYDGYNGLHTITFNTDGGSNPPADITDAAYGSTISEPVGVEKTNHLLDGWYWNDQKWNFATDTVTDNMTLQARWVIDPSKTMAFITNLESAKTVTEGDQVDLQVAADGGVDAMVWEVKAPAGDAWNRTDVTSAVYSFTAQAENNGSMFRVVLTGKEGVEPATLTSNELTLTVVPAGVVVDQPAIGRVDATKNPAAPGDAVSFTVEASASGTLSYQWYKDGNPIADATGAALELPNVALNDAGRYKIVVTNTVAANGQTYSAAATSEEIVFAVEKGNTAEWNQLQALLAEIHALVDNANYTANSIAALKASAAYTEARKLAQDAAHELLSQAYANLAKAKNDILVVYVPPTNTGPVIIPSNPKPADPSKAVVSAGELTKPSENGSVIIPVDSAVKDIELPINVDELLGNNTLQIQTDNLTIDIAPETLKQLIASLDKEQLDGSKIHVAVNPKTLSEAAVKAGANVALNGNAVALAISIVTDEGKSYPLAGAAKPVKVKLPVDNSLNAGLLGIYKVEDNGSLTYLGGTRNGDFMEADVQQDGTYALLEYKVNFADVQTNHWALNTIQILAAKHLIQGISPSEYQPNRMITRAEFVKLAANALNLQDKGELAFTDVASDAWYHDDLAKMVKAGLVNGRTADHFEPSAMISRQEIVMILMRAYKMENETLPSSAGISFSDEATIAPWAQESVKGAAVLGLVQGRSGGQFAPNAPATRAETAQFILNYLK</sequence>
<dbReference type="Pfam" id="PF00395">
    <property type="entry name" value="SLH"/>
    <property type="match status" value="3"/>
</dbReference>
<evidence type="ECO:0000259" key="3">
    <source>
        <dbReference type="PROSITE" id="PS50835"/>
    </source>
</evidence>
<dbReference type="Gene3D" id="2.60.40.4270">
    <property type="entry name" value="Listeria-Bacteroides repeat domain"/>
    <property type="match status" value="1"/>
</dbReference>